<evidence type="ECO:0000313" key="10">
    <source>
        <dbReference type="EMBL" id="KAA0146162.1"/>
    </source>
</evidence>
<dbReference type="EMBL" id="VLTN01000098">
    <property type="protein sequence ID" value="KAA0146162.1"/>
    <property type="molecule type" value="Genomic_DNA"/>
</dbReference>
<proteinExistence type="inferred from homology"/>
<dbReference type="SMART" id="SM00446">
    <property type="entry name" value="LRRcap"/>
    <property type="match status" value="1"/>
</dbReference>
<keyword evidence="2" id="KW-0433">Leucine-rich repeat</keyword>
<dbReference type="InterPro" id="IPR003603">
    <property type="entry name" value="U2A'_phosphoprotein32A_C"/>
</dbReference>
<comment type="caution">
    <text evidence="10">The sequence shown here is derived from an EMBL/GenBank/DDBJ whole genome shotgun (WGS) entry which is preliminary data.</text>
</comment>
<protein>
    <recommendedName>
        <fullName evidence="9">U2A'/phosphoprotein 32 family A C-terminal domain-containing protein</fullName>
    </recommendedName>
</protein>
<keyword evidence="3" id="KW-0507">mRNA processing</keyword>
<keyword evidence="3" id="KW-0747">Spliceosome</keyword>
<reference evidence="10 11" key="1">
    <citation type="submission" date="2019-07" db="EMBL/GenBank/DDBJ databases">
        <title>Genomes of Cafeteria roenbergensis.</title>
        <authorList>
            <person name="Fischer M.G."/>
            <person name="Hackl T."/>
            <person name="Roman M."/>
        </authorList>
    </citation>
    <scope>NUCLEOTIDE SEQUENCE [LARGE SCALE GENOMIC DNA]</scope>
    <source>
        <strain evidence="10 11">BVI</strain>
    </source>
</reference>
<dbReference type="PANTHER" id="PTHR10552:SF6">
    <property type="entry name" value="U2 SMALL NUCLEAR RIBONUCLEOPROTEIN A"/>
    <property type="match status" value="1"/>
</dbReference>
<accession>A0A5A8BZG2</accession>
<dbReference type="PROSITE" id="PS51450">
    <property type="entry name" value="LRR"/>
    <property type="match status" value="1"/>
</dbReference>
<evidence type="ECO:0000256" key="7">
    <source>
        <dbReference type="ARBA" id="ARBA00024196"/>
    </source>
</evidence>
<dbReference type="InterPro" id="IPR044640">
    <property type="entry name" value="RU2A"/>
</dbReference>
<keyword evidence="11" id="KW-1185">Reference proteome</keyword>
<keyword evidence="4" id="KW-0677">Repeat</keyword>
<dbReference type="InterPro" id="IPR032675">
    <property type="entry name" value="LRR_dom_sf"/>
</dbReference>
<evidence type="ECO:0000256" key="3">
    <source>
        <dbReference type="ARBA" id="ARBA00022728"/>
    </source>
</evidence>
<gene>
    <name evidence="10" type="ORF">FNF29_08223</name>
</gene>
<sequence>MKLTAEVVNSAPVRFNPLDERELCLRGLGISVIENLSATRDQFDCLDLTENQIRRLENFPRLRRLQTLLASGNFISRISPRLGEFLPKLDTLVLAGNRISTLAEVDALASCKSLTCLSLERNDVARRPNYRRYVLHRFPALRVLDGTKVTRTDREDCEAFFRTEDGRALELSIRSIRQSLQSARAAAAEGDAAQDLGASSSSSAAAAATGASAETSPADAAGSTPGLSDEHRRAVAVLVDAAQSAAEVSAIEEALKSGTLTDAMIKRANELQRSAAAEGGTEASAE</sequence>
<evidence type="ECO:0000256" key="8">
    <source>
        <dbReference type="SAM" id="MobiDB-lite"/>
    </source>
</evidence>
<keyword evidence="6" id="KW-0539">Nucleus</keyword>
<evidence type="ECO:0000256" key="6">
    <source>
        <dbReference type="ARBA" id="ARBA00023242"/>
    </source>
</evidence>
<dbReference type="OMA" id="PQFTNTM"/>
<evidence type="ECO:0000256" key="5">
    <source>
        <dbReference type="ARBA" id="ARBA00023187"/>
    </source>
</evidence>
<evidence type="ECO:0000259" key="9">
    <source>
        <dbReference type="SMART" id="SM00446"/>
    </source>
</evidence>
<evidence type="ECO:0000256" key="1">
    <source>
        <dbReference type="ARBA" id="ARBA00004123"/>
    </source>
</evidence>
<feature type="compositionally biased region" description="Low complexity" evidence="8">
    <location>
        <begin position="208"/>
        <end position="218"/>
    </location>
</feature>
<dbReference type="InterPro" id="IPR001611">
    <property type="entry name" value="Leu-rich_rpt"/>
</dbReference>
<keyword evidence="5" id="KW-0508">mRNA splicing</keyword>
<dbReference type="GO" id="GO:0005681">
    <property type="term" value="C:spliceosomal complex"/>
    <property type="evidence" value="ECO:0007669"/>
    <property type="project" value="UniProtKB-KW"/>
</dbReference>
<organism evidence="10 11">
    <name type="scientific">Cafeteria roenbergensis</name>
    <name type="common">Marine flagellate</name>
    <dbReference type="NCBI Taxonomy" id="33653"/>
    <lineage>
        <taxon>Eukaryota</taxon>
        <taxon>Sar</taxon>
        <taxon>Stramenopiles</taxon>
        <taxon>Bigyra</taxon>
        <taxon>Opalozoa</taxon>
        <taxon>Bicosoecida</taxon>
        <taxon>Cafeteriaceae</taxon>
        <taxon>Cafeteria</taxon>
    </lineage>
</organism>
<dbReference type="AlphaFoldDB" id="A0A5A8BZG2"/>
<dbReference type="Gene3D" id="3.80.10.10">
    <property type="entry name" value="Ribonuclease Inhibitor"/>
    <property type="match status" value="1"/>
</dbReference>
<dbReference type="GO" id="GO:0030620">
    <property type="term" value="F:U2 snRNA binding"/>
    <property type="evidence" value="ECO:0007669"/>
    <property type="project" value="InterPro"/>
</dbReference>
<feature type="domain" description="U2A'/phosphoprotein 32 family A C-terminal" evidence="9">
    <location>
        <begin position="127"/>
        <end position="145"/>
    </location>
</feature>
<dbReference type="PANTHER" id="PTHR10552">
    <property type="entry name" value="U2 SMALL NUCLEAR RIBONUCLEOPROTEIN A"/>
    <property type="match status" value="1"/>
</dbReference>
<evidence type="ECO:0000256" key="2">
    <source>
        <dbReference type="ARBA" id="ARBA00022614"/>
    </source>
</evidence>
<dbReference type="GO" id="GO:0000398">
    <property type="term" value="P:mRNA splicing, via spliceosome"/>
    <property type="evidence" value="ECO:0007669"/>
    <property type="project" value="InterPro"/>
</dbReference>
<dbReference type="Pfam" id="PF14580">
    <property type="entry name" value="LRR_9"/>
    <property type="match status" value="1"/>
</dbReference>
<comment type="similarity">
    <text evidence="7">Belongs to the U2 small nuclear ribonucleoprotein A family.</text>
</comment>
<dbReference type="Proteomes" id="UP000323011">
    <property type="component" value="Unassembled WGS sequence"/>
</dbReference>
<comment type="subcellular location">
    <subcellularLocation>
        <location evidence="1">Nucleus</location>
    </subcellularLocation>
</comment>
<feature type="region of interest" description="Disordered" evidence="8">
    <location>
        <begin position="208"/>
        <end position="227"/>
    </location>
</feature>
<evidence type="ECO:0000256" key="4">
    <source>
        <dbReference type="ARBA" id="ARBA00022737"/>
    </source>
</evidence>
<dbReference type="SUPFAM" id="SSF52058">
    <property type="entry name" value="L domain-like"/>
    <property type="match status" value="1"/>
</dbReference>
<evidence type="ECO:0000313" key="11">
    <source>
        <dbReference type="Proteomes" id="UP000323011"/>
    </source>
</evidence>
<name>A0A5A8BZG2_CAFRO</name>